<dbReference type="Pfam" id="PF16460">
    <property type="entry name" value="Phage_TTP_11"/>
    <property type="match status" value="1"/>
</dbReference>
<gene>
    <name evidence="1" type="ORF">EGT73_14140</name>
</gene>
<dbReference type="Proteomes" id="UP000277537">
    <property type="component" value="Unassembled WGS sequence"/>
</dbReference>
<protein>
    <recommendedName>
        <fullName evidence="3">Phage tail protein</fullName>
    </recommendedName>
</protein>
<name>A0A3R9FN04_ACIJO</name>
<proteinExistence type="predicted"/>
<reference evidence="1 2" key="1">
    <citation type="submission" date="2018-10" db="EMBL/GenBank/DDBJ databases">
        <title>Transmission dynamics of multidrug resistant bacteria on intensive care unit surfaces.</title>
        <authorList>
            <person name="D'Souza A.W."/>
            <person name="Potter R.F."/>
            <person name="Wallace M."/>
            <person name="Shupe A."/>
            <person name="Patel S."/>
            <person name="Sun S."/>
            <person name="Gul D."/>
            <person name="Kwon J.H."/>
            <person name="Andleeb S."/>
            <person name="Burnham C.-A.D."/>
            <person name="Dantas G."/>
        </authorList>
    </citation>
    <scope>NUCLEOTIDE SEQUENCE [LARGE SCALE GENOMIC DNA]</scope>
    <source>
        <strain evidence="1 2">AJ_385</strain>
    </source>
</reference>
<evidence type="ECO:0000313" key="1">
    <source>
        <dbReference type="EMBL" id="RSE21280.1"/>
    </source>
</evidence>
<dbReference type="RefSeq" id="WP_125274646.1">
    <property type="nucleotide sequence ID" value="NZ_RHXE01000040.1"/>
</dbReference>
<comment type="caution">
    <text evidence="1">The sequence shown here is derived from an EMBL/GenBank/DDBJ whole genome shotgun (WGS) entry which is preliminary data.</text>
</comment>
<evidence type="ECO:0008006" key="3">
    <source>
        <dbReference type="Google" id="ProtNLM"/>
    </source>
</evidence>
<organism evidence="1 2">
    <name type="scientific">Acinetobacter johnsonii</name>
    <dbReference type="NCBI Taxonomy" id="40214"/>
    <lineage>
        <taxon>Bacteria</taxon>
        <taxon>Pseudomonadati</taxon>
        <taxon>Pseudomonadota</taxon>
        <taxon>Gammaproteobacteria</taxon>
        <taxon>Moraxellales</taxon>
        <taxon>Moraxellaceae</taxon>
        <taxon>Acinetobacter</taxon>
    </lineage>
</organism>
<dbReference type="Gene3D" id="4.10.410.40">
    <property type="match status" value="1"/>
</dbReference>
<sequence>MARRTQGTDIWVVDESKSTPGEFELVKVVGALNFKPGTDSKERIEVTPLDEEESKKYMEGGGLKDTGQATFELNADPKEASHGRLYDLEVSGKERTFIVGWAGKNKGEAKSIVPTVEAATGAVTLPEGRSWNKFMGYIDSFPMDIDANTVVKTTVTIQRSTKVEWIRETA</sequence>
<dbReference type="AlphaFoldDB" id="A0A3R9FN04"/>
<evidence type="ECO:0000313" key="2">
    <source>
        <dbReference type="Proteomes" id="UP000277537"/>
    </source>
</evidence>
<dbReference type="InterPro" id="IPR032495">
    <property type="entry name" value="Phage_TTP_11"/>
</dbReference>
<dbReference type="EMBL" id="RHXE01000040">
    <property type="protein sequence ID" value="RSE21280.1"/>
    <property type="molecule type" value="Genomic_DNA"/>
</dbReference>
<accession>A0A3R9FN04</accession>